<keyword evidence="3" id="KW-1185">Reference proteome</keyword>
<dbReference type="Proteomes" id="UP001208689">
    <property type="component" value="Chromosome"/>
</dbReference>
<feature type="transmembrane region" description="Helical" evidence="1">
    <location>
        <begin position="96"/>
        <end position="116"/>
    </location>
</feature>
<sequence length="197" mass="22678">MVKKFALAGSVILFISWLIECMMAFNLLNSSYFLVSLQFLFSKIPGFYWQLLQILGFALYFCETIFTKRFFLIIVSILIILGKIISSIFFAEILHVNARIVSMGNELMILGFMLYLVGFYKYRNAVQLGYYILVSYVVLLLSEIFVLYFLQLSQSAETAQIVAAFWNLGLLTLFIFHGIAITISKNAFLEVNEEEKK</sequence>
<keyword evidence="1" id="KW-0472">Membrane</keyword>
<feature type="transmembrane region" description="Helical" evidence="1">
    <location>
        <begin position="70"/>
        <end position="90"/>
    </location>
</feature>
<keyword evidence="1" id="KW-1133">Transmembrane helix</keyword>
<gene>
    <name evidence="2" type="ORF">NEF87_003524</name>
</gene>
<keyword evidence="1" id="KW-0812">Transmembrane</keyword>
<feature type="transmembrane region" description="Helical" evidence="1">
    <location>
        <begin position="128"/>
        <end position="149"/>
    </location>
</feature>
<evidence type="ECO:0000256" key="1">
    <source>
        <dbReference type="SAM" id="Phobius"/>
    </source>
</evidence>
<name>A0ABY6HXG5_9ARCH</name>
<accession>A0ABY6HXG5</accession>
<proteinExistence type="predicted"/>
<evidence type="ECO:0000313" key="2">
    <source>
        <dbReference type="EMBL" id="UYP47239.1"/>
    </source>
</evidence>
<protein>
    <submittedName>
        <fullName evidence="2">Uncharacterized protein</fullName>
    </submittedName>
</protein>
<evidence type="ECO:0000313" key="3">
    <source>
        <dbReference type="Proteomes" id="UP001208689"/>
    </source>
</evidence>
<organism evidence="2 3">
    <name type="scientific">Candidatus Lokiarchaeum ossiferum</name>
    <dbReference type="NCBI Taxonomy" id="2951803"/>
    <lineage>
        <taxon>Archaea</taxon>
        <taxon>Promethearchaeati</taxon>
        <taxon>Promethearchaeota</taxon>
        <taxon>Promethearchaeia</taxon>
        <taxon>Promethearchaeales</taxon>
        <taxon>Promethearchaeaceae</taxon>
        <taxon>Candidatus Lokiarchaeum</taxon>
    </lineage>
</organism>
<feature type="transmembrane region" description="Helical" evidence="1">
    <location>
        <begin position="161"/>
        <end position="183"/>
    </location>
</feature>
<feature type="transmembrane region" description="Helical" evidence="1">
    <location>
        <begin position="7"/>
        <end position="27"/>
    </location>
</feature>
<dbReference type="EMBL" id="CP104013">
    <property type="protein sequence ID" value="UYP47239.1"/>
    <property type="molecule type" value="Genomic_DNA"/>
</dbReference>
<feature type="transmembrane region" description="Helical" evidence="1">
    <location>
        <begin position="47"/>
        <end position="63"/>
    </location>
</feature>
<reference evidence="2" key="1">
    <citation type="submission" date="2022-09" db="EMBL/GenBank/DDBJ databases">
        <title>Actin cytoskeleton and complex cell architecture in an #Asgard archaeon.</title>
        <authorList>
            <person name="Ponce Toledo R.I."/>
            <person name="Schleper C."/>
            <person name="Rodrigues Oliveira T."/>
            <person name="Wollweber F."/>
            <person name="Xu J."/>
            <person name="Rittmann S."/>
            <person name="Klingl A."/>
            <person name="Pilhofer M."/>
        </authorList>
    </citation>
    <scope>NUCLEOTIDE SEQUENCE</scope>
    <source>
        <strain evidence="2">B-35</strain>
    </source>
</reference>